<dbReference type="PROSITE" id="PS50110">
    <property type="entry name" value="RESPONSE_REGULATORY"/>
    <property type="match status" value="1"/>
</dbReference>
<comment type="caution">
    <text evidence="3">The sequence shown here is derived from an EMBL/GenBank/DDBJ whole genome shotgun (WGS) entry which is preliminary data.</text>
</comment>
<dbReference type="InterPro" id="IPR001789">
    <property type="entry name" value="Sig_transdc_resp-reg_receiver"/>
</dbReference>
<dbReference type="Gene3D" id="3.40.50.2300">
    <property type="match status" value="1"/>
</dbReference>
<evidence type="ECO:0000313" key="4">
    <source>
        <dbReference type="Proteomes" id="UP001597296"/>
    </source>
</evidence>
<sequence length="149" mass="16667">MNVLIVEDDPAKASQLRAFVQTLSDGAQISEARSIQTALRRLAECKPDFVVLDMSLPTFDPGPDEPGGKPQGFGGREVLRRIERAKLACKVFVVTQYETFGKKSDQVTLQELTEDLRRCHPTVFVGSVYYSSATDDWKEELADLICLER</sequence>
<keyword evidence="4" id="KW-1185">Reference proteome</keyword>
<keyword evidence="1" id="KW-0597">Phosphoprotein</keyword>
<reference evidence="4" key="1">
    <citation type="journal article" date="2019" name="Int. J. Syst. Evol. Microbiol.">
        <title>The Global Catalogue of Microorganisms (GCM) 10K type strain sequencing project: providing services to taxonomists for standard genome sequencing and annotation.</title>
        <authorList>
            <consortium name="The Broad Institute Genomics Platform"/>
            <consortium name="The Broad Institute Genome Sequencing Center for Infectious Disease"/>
            <person name="Wu L."/>
            <person name="Ma J."/>
        </authorList>
    </citation>
    <scope>NUCLEOTIDE SEQUENCE [LARGE SCALE GENOMIC DNA]</scope>
    <source>
        <strain evidence="4">KCTC 15012</strain>
    </source>
</reference>
<feature type="modified residue" description="4-aspartylphosphate" evidence="1">
    <location>
        <position position="53"/>
    </location>
</feature>
<feature type="domain" description="Response regulatory" evidence="2">
    <location>
        <begin position="2"/>
        <end position="149"/>
    </location>
</feature>
<dbReference type="RefSeq" id="WP_377315317.1">
    <property type="nucleotide sequence ID" value="NZ_JBHUIY010000010.1"/>
</dbReference>
<dbReference type="InterPro" id="IPR011006">
    <property type="entry name" value="CheY-like_superfamily"/>
</dbReference>
<name>A0ABW5C893_9PROT</name>
<dbReference type="Proteomes" id="UP001597296">
    <property type="component" value="Unassembled WGS sequence"/>
</dbReference>
<dbReference type="Pfam" id="PF00072">
    <property type="entry name" value="Response_reg"/>
    <property type="match status" value="1"/>
</dbReference>
<accession>A0ABW5C893</accession>
<gene>
    <name evidence="3" type="ORF">ACFSNB_06955</name>
</gene>
<dbReference type="SUPFAM" id="SSF52172">
    <property type="entry name" value="CheY-like"/>
    <property type="match status" value="1"/>
</dbReference>
<evidence type="ECO:0000313" key="3">
    <source>
        <dbReference type="EMBL" id="MFD2233540.1"/>
    </source>
</evidence>
<dbReference type="EMBL" id="JBHUIY010000010">
    <property type="protein sequence ID" value="MFD2233540.1"/>
    <property type="molecule type" value="Genomic_DNA"/>
</dbReference>
<dbReference type="SMART" id="SM00448">
    <property type="entry name" value="REC"/>
    <property type="match status" value="1"/>
</dbReference>
<evidence type="ECO:0000259" key="2">
    <source>
        <dbReference type="PROSITE" id="PS50110"/>
    </source>
</evidence>
<proteinExistence type="predicted"/>
<protein>
    <submittedName>
        <fullName evidence="3">Response regulator</fullName>
    </submittedName>
</protein>
<evidence type="ECO:0000256" key="1">
    <source>
        <dbReference type="PROSITE-ProRule" id="PRU00169"/>
    </source>
</evidence>
<organism evidence="3 4">
    <name type="scientific">Phaeospirillum tilakii</name>
    <dbReference type="NCBI Taxonomy" id="741673"/>
    <lineage>
        <taxon>Bacteria</taxon>
        <taxon>Pseudomonadati</taxon>
        <taxon>Pseudomonadota</taxon>
        <taxon>Alphaproteobacteria</taxon>
        <taxon>Rhodospirillales</taxon>
        <taxon>Rhodospirillaceae</taxon>
        <taxon>Phaeospirillum</taxon>
    </lineage>
</organism>